<dbReference type="AlphaFoldDB" id="A0A0P6W6W6"/>
<dbReference type="InterPro" id="IPR005331">
    <property type="entry name" value="Sulfotransferase"/>
</dbReference>
<evidence type="ECO:0008006" key="3">
    <source>
        <dbReference type="Google" id="ProtNLM"/>
    </source>
</evidence>
<dbReference type="STRING" id="665126.ABB55_23835"/>
<dbReference type="GO" id="GO:0008146">
    <property type="term" value="F:sulfotransferase activity"/>
    <property type="evidence" value="ECO:0007669"/>
    <property type="project" value="InterPro"/>
</dbReference>
<dbReference type="SUPFAM" id="SSF52540">
    <property type="entry name" value="P-loop containing nucleoside triphosphate hydrolases"/>
    <property type="match status" value="1"/>
</dbReference>
<keyword evidence="2" id="KW-1185">Reference proteome</keyword>
<dbReference type="Gene3D" id="3.40.50.300">
    <property type="entry name" value="P-loop containing nucleotide triphosphate hydrolases"/>
    <property type="match status" value="1"/>
</dbReference>
<dbReference type="InterPro" id="IPR027417">
    <property type="entry name" value="P-loop_NTPase"/>
</dbReference>
<proteinExistence type="predicted"/>
<name>A0A0P6W6W6_9HYPH</name>
<organism evidence="1 2">
    <name type="scientific">Prosthecodimorpha hirschii</name>
    <dbReference type="NCBI Taxonomy" id="665126"/>
    <lineage>
        <taxon>Bacteria</taxon>
        <taxon>Pseudomonadati</taxon>
        <taxon>Pseudomonadota</taxon>
        <taxon>Alphaproteobacteria</taxon>
        <taxon>Hyphomicrobiales</taxon>
        <taxon>Ancalomicrobiaceae</taxon>
        <taxon>Prosthecodimorpha</taxon>
    </lineage>
</organism>
<dbReference type="Proteomes" id="UP000048984">
    <property type="component" value="Unassembled WGS sequence"/>
</dbReference>
<evidence type="ECO:0000313" key="1">
    <source>
        <dbReference type="EMBL" id="KPL54876.1"/>
    </source>
</evidence>
<dbReference type="EMBL" id="LJYW01000001">
    <property type="protein sequence ID" value="KPL54876.1"/>
    <property type="molecule type" value="Genomic_DNA"/>
</dbReference>
<reference evidence="1 2" key="2">
    <citation type="submission" date="2015-10" db="EMBL/GenBank/DDBJ databases">
        <title>Draft Genome Sequence of Prosthecomicrobium hirschii ATCC 27832.</title>
        <authorList>
            <person name="Daniel J."/>
            <person name="Givan S.A."/>
            <person name="Brun Y.V."/>
            <person name="Brown P.J."/>
        </authorList>
    </citation>
    <scope>NUCLEOTIDE SEQUENCE [LARGE SCALE GENOMIC DNA]</scope>
    <source>
        <strain evidence="1 2">16</strain>
    </source>
</reference>
<sequence>MISKRQWLRFWGRELPLPKGQPRILRSTNLPLVDPHLKLMVLWSPKSACTTVYTWFAGITGRLEDVLAHSTWPHDHRTAVYEVSPETKAAIARNLSTYRIVRVFRDPYSRFLSSFRHSLIYGLNAAGSIDWAHGRLHRVRGYSLSDFLTYMEHVGVVSCDPHFRQQWHPIEEHLDPDTVINVSRRNLFKELNRVERRLGLKATDFSSISWLHSLEASRRPARIASTGADDQTLLTIRNAKGDDPWPDEASLLTPKARERIEQLYARDFEAYRRWL</sequence>
<gene>
    <name evidence="1" type="ORF">ABB55_23835</name>
</gene>
<comment type="caution">
    <text evidence="1">The sequence shown here is derived from an EMBL/GenBank/DDBJ whole genome shotgun (WGS) entry which is preliminary data.</text>
</comment>
<dbReference type="RefSeq" id="WP_054361042.1">
    <property type="nucleotide sequence ID" value="NZ_JAPCYQ010000001.1"/>
</dbReference>
<accession>A0A0P6W6W6</accession>
<protein>
    <recommendedName>
        <fullName evidence="3">Sulfotransferase domain-containing protein</fullName>
    </recommendedName>
</protein>
<dbReference type="GO" id="GO:0016020">
    <property type="term" value="C:membrane"/>
    <property type="evidence" value="ECO:0007669"/>
    <property type="project" value="InterPro"/>
</dbReference>
<reference evidence="1 2" key="1">
    <citation type="submission" date="2015-09" db="EMBL/GenBank/DDBJ databases">
        <authorList>
            <person name="Jackson K.R."/>
            <person name="Lunt B.L."/>
            <person name="Fisher J.N.B."/>
            <person name="Gardner A.V."/>
            <person name="Bailey M.E."/>
            <person name="Deus L.M."/>
            <person name="Earl A.S."/>
            <person name="Gibby P.D."/>
            <person name="Hartmann K.A."/>
            <person name="Liu J.E."/>
            <person name="Manci A.M."/>
            <person name="Nielsen D.A."/>
            <person name="Solomon M.B."/>
            <person name="Breakwell D.P."/>
            <person name="Burnett S.H."/>
            <person name="Grose J.H."/>
        </authorList>
    </citation>
    <scope>NUCLEOTIDE SEQUENCE [LARGE SCALE GENOMIC DNA]</scope>
    <source>
        <strain evidence="1 2">16</strain>
    </source>
</reference>
<dbReference type="Pfam" id="PF03567">
    <property type="entry name" value="Sulfotransfer_2"/>
    <property type="match status" value="1"/>
</dbReference>
<evidence type="ECO:0000313" key="2">
    <source>
        <dbReference type="Proteomes" id="UP000048984"/>
    </source>
</evidence>